<name>A0ACB7XG10_9ERIC</name>
<evidence type="ECO:0000313" key="1">
    <source>
        <dbReference type="EMBL" id="KAH7839697.1"/>
    </source>
</evidence>
<evidence type="ECO:0000313" key="2">
    <source>
        <dbReference type="Proteomes" id="UP000828048"/>
    </source>
</evidence>
<sequence>MSKPSTRSILRYLNHHYQIPPKPSPPTNPTSSSGISQLLSHHPNHSPVSHLLSPSQRTCFSSQTPRIFQNSGNQLSPQPNFVYRYFNFKGSELGSKVNGNLAKNVVKNPTVALSQPPSLLVNRSFLGFRYFSLKGADFAKNAVKNPTSAVRDAFSRYRKAVGLQIEAFWKRNSLVLVGAVGVMVCILLWRILFGIANTFIGLSEGMAKYGFLALSSAIVAFAGLYLRTRFTVNPDKVYRMAMRRLNTDAGILEVMGAPLSGTDLRAYVMSGGGISLKNFKPSFRNKRCFLIFPIRGSERRGLVSVEVKNKKGQYDVKLLAVDIPMATGPDQRIFLIGDDEEYRVGGGLINELRDPVVKAMAATKEFEDRDEKEDEEDAERELQEAERRHQEEIEKLEKGSS</sequence>
<gene>
    <name evidence="1" type="ORF">Vadar_007486</name>
</gene>
<protein>
    <submittedName>
        <fullName evidence="1">Uncharacterized protein</fullName>
    </submittedName>
</protein>
<keyword evidence="2" id="KW-1185">Reference proteome</keyword>
<accession>A0ACB7XG10</accession>
<reference evidence="1 2" key="1">
    <citation type="journal article" date="2021" name="Hortic Res">
        <title>High-quality reference genome and annotation aids understanding of berry development for evergreen blueberry (Vaccinium darrowii).</title>
        <authorList>
            <person name="Yu J."/>
            <person name="Hulse-Kemp A.M."/>
            <person name="Babiker E."/>
            <person name="Staton M."/>
        </authorList>
    </citation>
    <scope>NUCLEOTIDE SEQUENCE [LARGE SCALE GENOMIC DNA]</scope>
    <source>
        <strain evidence="2">cv. NJ 8807/NJ 8810</strain>
        <tissue evidence="1">Young leaf</tissue>
    </source>
</reference>
<dbReference type="Proteomes" id="UP000828048">
    <property type="component" value="Chromosome 10"/>
</dbReference>
<dbReference type="EMBL" id="CM037160">
    <property type="protein sequence ID" value="KAH7839697.1"/>
    <property type="molecule type" value="Genomic_DNA"/>
</dbReference>
<organism evidence="1 2">
    <name type="scientific">Vaccinium darrowii</name>
    <dbReference type="NCBI Taxonomy" id="229202"/>
    <lineage>
        <taxon>Eukaryota</taxon>
        <taxon>Viridiplantae</taxon>
        <taxon>Streptophyta</taxon>
        <taxon>Embryophyta</taxon>
        <taxon>Tracheophyta</taxon>
        <taxon>Spermatophyta</taxon>
        <taxon>Magnoliopsida</taxon>
        <taxon>eudicotyledons</taxon>
        <taxon>Gunneridae</taxon>
        <taxon>Pentapetalae</taxon>
        <taxon>asterids</taxon>
        <taxon>Ericales</taxon>
        <taxon>Ericaceae</taxon>
        <taxon>Vaccinioideae</taxon>
        <taxon>Vaccinieae</taxon>
        <taxon>Vaccinium</taxon>
    </lineage>
</organism>
<proteinExistence type="predicted"/>
<comment type="caution">
    <text evidence="1">The sequence shown here is derived from an EMBL/GenBank/DDBJ whole genome shotgun (WGS) entry which is preliminary data.</text>
</comment>